<dbReference type="RefSeq" id="WP_004623558.1">
    <property type="nucleotide sequence ID" value="NZ_AORV01000015.1"/>
</dbReference>
<dbReference type="AlphaFoldDB" id="S0FPF8"/>
<sequence>MLKFNFKKVLVKIISMAMAFILMFSTIAVFAAAEKSRSEYDDAIAKLELWGVIKASDVGTDGKMTRELFSKIMVNSTGNNELAQSMEGSTTFPDVSSKSEYSGYINAAAKLGYLSAYSDGKFKPQEAITFAQLCTAVVKALGYTQADLIGAWPNGYMDKAKGLGITTGYSYSSNSTIPANAVVIMITRMLNTNIKKASAQDQDITLVDSAGLMDDQNNWVYGKPEVALNFNPDTKKLGNITFRDDIPILRDTYNNTASPATKNVGEIIALKDIKDKDVVYEVYNKLNVLIYYLVVDNKVEGEITSILPSKYSPKTLQINSVDYELGQYANLNRFNSSPGSFNTGDGVTALLGYDGKVLDAYFQVDENNEDYAFVLNCSTMVSKKAEDYNKQYYTVELLHVDGSRKTYKVNIDPYAFKWRLVQYSLINDDTVALLNMTYDISSAFQVDISNRKIGDNYVTDNVKIFNYTDYAVNLVRWSDIPNGRLLSGKIKYLGYTGDFNDVNVICAYDIFNEQDKDMVVQSIEKPTGTGGSYKYELLSGSSKYTYTSKSEIPNAEVGTVLSMKMNNDVIVDYNHITNPEEQWWYVQAVDSKRIKMNNVIYQFSSTVAVYFNDYSGKLNPQPVSNIRVGPNQGYSNIRVYTDRPLDNGGKVTMLVFDLK</sequence>
<keyword evidence="2" id="KW-1133">Transmembrane helix</keyword>
<evidence type="ECO:0000313" key="4">
    <source>
        <dbReference type="EMBL" id="EMS73767.1"/>
    </source>
</evidence>
<keyword evidence="5" id="KW-1185">Reference proteome</keyword>
<evidence type="ECO:0000256" key="2">
    <source>
        <dbReference type="SAM" id="Phobius"/>
    </source>
</evidence>
<evidence type="ECO:0000259" key="3">
    <source>
        <dbReference type="PROSITE" id="PS51272"/>
    </source>
</evidence>
<keyword evidence="2" id="KW-0812">Transmembrane</keyword>
<dbReference type="EMBL" id="AORV01000015">
    <property type="protein sequence ID" value="EMS73767.1"/>
    <property type="molecule type" value="Genomic_DNA"/>
</dbReference>
<dbReference type="InterPro" id="IPR001119">
    <property type="entry name" value="SLH_dom"/>
</dbReference>
<comment type="caution">
    <text evidence="4">The sequence shown here is derived from an EMBL/GenBank/DDBJ whole genome shotgun (WGS) entry which is preliminary data.</text>
</comment>
<keyword evidence="2" id="KW-0472">Membrane</keyword>
<feature type="transmembrane region" description="Helical" evidence="2">
    <location>
        <begin position="9"/>
        <end position="33"/>
    </location>
</feature>
<keyword evidence="1" id="KW-0677">Repeat</keyword>
<protein>
    <submittedName>
        <fullName evidence="4">S-layer domain-containing protein</fullName>
    </submittedName>
</protein>
<name>S0FPF8_RUMCE</name>
<evidence type="ECO:0000256" key="1">
    <source>
        <dbReference type="ARBA" id="ARBA00022737"/>
    </source>
</evidence>
<dbReference type="PATRIC" id="fig|1195236.3.peg.492"/>
<dbReference type="eggNOG" id="COG1657">
    <property type="taxonomic scope" value="Bacteria"/>
</dbReference>
<dbReference type="STRING" id="1195236.CTER_0192"/>
<organism evidence="4 5">
    <name type="scientific">Ruminiclostridium cellobioparum subsp. termitidis CT1112</name>
    <dbReference type="NCBI Taxonomy" id="1195236"/>
    <lineage>
        <taxon>Bacteria</taxon>
        <taxon>Bacillati</taxon>
        <taxon>Bacillota</taxon>
        <taxon>Clostridia</taxon>
        <taxon>Eubacteriales</taxon>
        <taxon>Oscillospiraceae</taxon>
        <taxon>Ruminiclostridium</taxon>
    </lineage>
</organism>
<dbReference type="Proteomes" id="UP000014155">
    <property type="component" value="Unassembled WGS sequence"/>
</dbReference>
<reference evidence="4 5" key="1">
    <citation type="journal article" date="2013" name="Genome Announc.">
        <title>Draft Genome Sequence of the Cellulolytic, Mesophilic, Anaerobic Bacterium Clostridium termitidis Strain CT1112 (DSM 5398).</title>
        <authorList>
            <person name="Lal S."/>
            <person name="Ramachandran U."/>
            <person name="Zhang X."/>
            <person name="Munir R."/>
            <person name="Sparling R."/>
            <person name="Levin D.B."/>
        </authorList>
    </citation>
    <scope>NUCLEOTIDE SEQUENCE [LARGE SCALE GENOMIC DNA]</scope>
    <source>
        <strain evidence="4 5">CT1112</strain>
    </source>
</reference>
<feature type="domain" description="SLH" evidence="3">
    <location>
        <begin position="88"/>
        <end position="151"/>
    </location>
</feature>
<dbReference type="PROSITE" id="PS51272">
    <property type="entry name" value="SLH"/>
    <property type="match status" value="1"/>
</dbReference>
<accession>S0FPF8</accession>
<evidence type="ECO:0000313" key="5">
    <source>
        <dbReference type="Proteomes" id="UP000014155"/>
    </source>
</evidence>
<dbReference type="Pfam" id="PF00395">
    <property type="entry name" value="SLH"/>
    <property type="match status" value="1"/>
</dbReference>
<proteinExistence type="predicted"/>
<gene>
    <name evidence="4" type="ORF">CTER_0192</name>
</gene>